<protein>
    <submittedName>
        <fullName evidence="1">Uncharacterized protein</fullName>
    </submittedName>
</protein>
<dbReference type="AlphaFoldDB" id="A0A7C8MEC9"/>
<name>A0A7C8MEC9_9PLEO</name>
<accession>A0A7C8MEC9</accession>
<organism evidence="1 2">
    <name type="scientific">Massariosphaeria phaeospora</name>
    <dbReference type="NCBI Taxonomy" id="100035"/>
    <lineage>
        <taxon>Eukaryota</taxon>
        <taxon>Fungi</taxon>
        <taxon>Dikarya</taxon>
        <taxon>Ascomycota</taxon>
        <taxon>Pezizomycotina</taxon>
        <taxon>Dothideomycetes</taxon>
        <taxon>Pleosporomycetidae</taxon>
        <taxon>Pleosporales</taxon>
        <taxon>Pleosporales incertae sedis</taxon>
        <taxon>Massariosphaeria</taxon>
    </lineage>
</organism>
<gene>
    <name evidence="1" type="ORF">BDV95DRAFT_335738</name>
</gene>
<comment type="caution">
    <text evidence="1">The sequence shown here is derived from an EMBL/GenBank/DDBJ whole genome shotgun (WGS) entry which is preliminary data.</text>
</comment>
<reference evidence="1 2" key="1">
    <citation type="submission" date="2020-01" db="EMBL/GenBank/DDBJ databases">
        <authorList>
            <consortium name="DOE Joint Genome Institute"/>
            <person name="Haridas S."/>
            <person name="Albert R."/>
            <person name="Binder M."/>
            <person name="Bloem J."/>
            <person name="Labutti K."/>
            <person name="Salamov A."/>
            <person name="Andreopoulos B."/>
            <person name="Baker S.E."/>
            <person name="Barry K."/>
            <person name="Bills G."/>
            <person name="Bluhm B.H."/>
            <person name="Cannon C."/>
            <person name="Castanera R."/>
            <person name="Culley D.E."/>
            <person name="Daum C."/>
            <person name="Ezra D."/>
            <person name="Gonzalez J.B."/>
            <person name="Henrissat B."/>
            <person name="Kuo A."/>
            <person name="Liang C."/>
            <person name="Lipzen A."/>
            <person name="Lutzoni F."/>
            <person name="Magnuson J."/>
            <person name="Mondo S."/>
            <person name="Nolan M."/>
            <person name="Ohm R."/>
            <person name="Pangilinan J."/>
            <person name="Park H.-J.H."/>
            <person name="Ramirez L."/>
            <person name="Alfaro M."/>
            <person name="Sun H."/>
            <person name="Tritt A."/>
            <person name="Yoshinaga Y."/>
            <person name="Zwiers L.-H.L."/>
            <person name="Turgeon B.G."/>
            <person name="Goodwin S.B."/>
            <person name="Spatafora J.W."/>
            <person name="Crous P.W."/>
            <person name="Grigoriev I.V."/>
        </authorList>
    </citation>
    <scope>NUCLEOTIDE SEQUENCE [LARGE SCALE GENOMIC DNA]</scope>
    <source>
        <strain evidence="1 2">CBS 611.86</strain>
    </source>
</reference>
<dbReference type="Proteomes" id="UP000481861">
    <property type="component" value="Unassembled WGS sequence"/>
</dbReference>
<sequence>MQGRIMTALTGHAHVVPSCPCRASRFRIAALEFLVSVLLSRFRPWQVCPCIPHLLRCTAETCQLIVSIGIVPPVHAIQRFVWSLLLRVVVSSSRRRSHLHPLHHGPPSKNALVPRSPDLTKSHLQSQLVEERTSPPASHDGLMRIRRQRGEPLAAQPWRVSAASAVLAGESCVLRCAADSALWLSNRSVRQKQTRACGLDGERAAAVSPHAESTVWSRGMLATSPIPRAYVCRRSPMGRIAPRAGDAQAMASMAHFIRIG</sequence>
<proteinExistence type="predicted"/>
<evidence type="ECO:0000313" key="1">
    <source>
        <dbReference type="EMBL" id="KAF2874555.1"/>
    </source>
</evidence>
<dbReference type="EMBL" id="JAADJZ010000006">
    <property type="protein sequence ID" value="KAF2874555.1"/>
    <property type="molecule type" value="Genomic_DNA"/>
</dbReference>
<keyword evidence="2" id="KW-1185">Reference proteome</keyword>
<evidence type="ECO:0000313" key="2">
    <source>
        <dbReference type="Proteomes" id="UP000481861"/>
    </source>
</evidence>